<keyword evidence="2 6" id="KW-0812">Transmembrane</keyword>
<keyword evidence="9" id="KW-1185">Reference proteome</keyword>
<dbReference type="FunFam" id="1.20.1250.20:FF:000226">
    <property type="entry name" value="Vesicular GLUtamate transporter"/>
    <property type="match status" value="1"/>
</dbReference>
<feature type="transmembrane region" description="Helical" evidence="6">
    <location>
        <begin position="247"/>
        <end position="273"/>
    </location>
</feature>
<protein>
    <submittedName>
        <fullName evidence="8">Major facilitator superfamily domain-containing protein</fullName>
    </submittedName>
</protein>
<feature type="transmembrane region" description="Helical" evidence="6">
    <location>
        <begin position="418"/>
        <end position="437"/>
    </location>
</feature>
<sequence>MAHQIPTTIRDVQDKFVTPSKHLYGDVMARQPLTKLLNNKNGGSRFEDFGKTKLDQDGSYQNGGGYEMNQLDGSTSNVQRKELQVHTNPILNAAENCSCCRCSKRWQLAILANVGFMIVFGIRCNFGAAKNHMAHDYIDPWGAKHKREFNWTSAELGVMESSFFYGYLVTQIPAGFLAAKFAANKMFGLAIGGASFLNILLPFAFKSHSDTAVALVQITQGLVQGLAYPAVHGIWRYWAPPFERSKLATTAFTGSYAGAVFGLPLSAWLVSYVSWAAPFYIYGVAGVIWSIFWFSLTFEKPAFHPTITKEEKCYIEDQIGNVSQTHPTFSTIPWKAILTSKPVYAIIVANFARSWNFYLLLQNQLTYMKEVLGLQINDGGWIAALPHAVMGVVVLLGGRLADYLRSNKILSTTAVRKIFNCGGFGCEALFLLVVAYTKSERTAVLAMIIAVGCSGFAISGFNVNHLDIAPRYAAILMGFSNGIGTLAGLTCPFVVEMLTDGGDGSRKGQHGWVTVFLLASLIHFTGITFYAVYASGELQDWAEPKEEEEPWNQANGGTKPDPSHGAPTGSYGTTSGVSNKVNLDPLPDVNQLHQGQQSSQYQDNQSYQNYPQTGVVNYNAIWDDSSTSGLNYGQHQQYYNGPQYNGQQANVDGYQPIRPPPPVLPSSTNPFQDPNAQSYYQQ</sequence>
<evidence type="ECO:0000256" key="6">
    <source>
        <dbReference type="SAM" id="Phobius"/>
    </source>
</evidence>
<feature type="compositionally biased region" description="Low complexity" evidence="5">
    <location>
        <begin position="590"/>
        <end position="610"/>
    </location>
</feature>
<dbReference type="GO" id="GO:0050803">
    <property type="term" value="P:regulation of synapse structure or activity"/>
    <property type="evidence" value="ECO:0007669"/>
    <property type="project" value="TreeGrafter"/>
</dbReference>
<dbReference type="InterPro" id="IPR050382">
    <property type="entry name" value="MFS_Na/Anion_cotransporter"/>
</dbReference>
<accession>A0AAD4NJZ6</accession>
<evidence type="ECO:0000256" key="1">
    <source>
        <dbReference type="ARBA" id="ARBA00004141"/>
    </source>
</evidence>
<keyword evidence="3 6" id="KW-1133">Transmembrane helix</keyword>
<dbReference type="PROSITE" id="PS50850">
    <property type="entry name" value="MFS"/>
    <property type="match status" value="1"/>
</dbReference>
<dbReference type="GO" id="GO:0030672">
    <property type="term" value="C:synaptic vesicle membrane"/>
    <property type="evidence" value="ECO:0007669"/>
    <property type="project" value="TreeGrafter"/>
</dbReference>
<dbReference type="PANTHER" id="PTHR11662">
    <property type="entry name" value="SOLUTE CARRIER FAMILY 17"/>
    <property type="match status" value="1"/>
</dbReference>
<dbReference type="GO" id="GO:0098700">
    <property type="term" value="P:neurotransmitter loading into synaptic vesicle"/>
    <property type="evidence" value="ECO:0007669"/>
    <property type="project" value="TreeGrafter"/>
</dbReference>
<reference evidence="8" key="1">
    <citation type="submission" date="2022-01" db="EMBL/GenBank/DDBJ databases">
        <title>Genome Sequence Resource for Two Populations of Ditylenchus destructor, the Migratory Endoparasitic Phytonematode.</title>
        <authorList>
            <person name="Zhang H."/>
            <person name="Lin R."/>
            <person name="Xie B."/>
        </authorList>
    </citation>
    <scope>NUCLEOTIDE SEQUENCE</scope>
    <source>
        <strain evidence="8">BazhouSP</strain>
    </source>
</reference>
<dbReference type="CDD" id="cd17382">
    <property type="entry name" value="MFS_SLC17A6_7_8_VGluT"/>
    <property type="match status" value="1"/>
</dbReference>
<feature type="transmembrane region" description="Helical" evidence="6">
    <location>
        <begin position="381"/>
        <end position="398"/>
    </location>
</feature>
<proteinExistence type="predicted"/>
<feature type="transmembrane region" description="Helical" evidence="6">
    <location>
        <begin position="106"/>
        <end position="126"/>
    </location>
</feature>
<dbReference type="Proteomes" id="UP001201812">
    <property type="component" value="Unassembled WGS sequence"/>
</dbReference>
<feature type="compositionally biased region" description="Polar residues" evidence="5">
    <location>
        <begin position="671"/>
        <end position="682"/>
    </location>
</feature>
<evidence type="ECO:0000313" key="8">
    <source>
        <dbReference type="EMBL" id="KAI1729526.1"/>
    </source>
</evidence>
<evidence type="ECO:0000313" key="9">
    <source>
        <dbReference type="Proteomes" id="UP001201812"/>
    </source>
</evidence>
<dbReference type="GO" id="GO:0035249">
    <property type="term" value="P:synaptic transmission, glutamatergic"/>
    <property type="evidence" value="ECO:0007669"/>
    <property type="project" value="TreeGrafter"/>
</dbReference>
<evidence type="ECO:0000256" key="2">
    <source>
        <dbReference type="ARBA" id="ARBA00022692"/>
    </source>
</evidence>
<feature type="compositionally biased region" description="Polar residues" evidence="5">
    <location>
        <begin position="570"/>
        <end position="581"/>
    </location>
</feature>
<feature type="transmembrane region" description="Helical" evidence="6">
    <location>
        <begin position="515"/>
        <end position="533"/>
    </location>
</feature>
<feature type="region of interest" description="Disordered" evidence="5">
    <location>
        <begin position="543"/>
        <end position="610"/>
    </location>
</feature>
<dbReference type="InterPro" id="IPR036259">
    <property type="entry name" value="MFS_trans_sf"/>
</dbReference>
<dbReference type="GO" id="GO:0005326">
    <property type="term" value="F:neurotransmitter transmembrane transporter activity"/>
    <property type="evidence" value="ECO:0007669"/>
    <property type="project" value="TreeGrafter"/>
</dbReference>
<evidence type="ECO:0000256" key="3">
    <source>
        <dbReference type="ARBA" id="ARBA00022989"/>
    </source>
</evidence>
<dbReference type="EMBL" id="JAKKPZ010000001">
    <property type="protein sequence ID" value="KAI1729526.1"/>
    <property type="molecule type" value="Genomic_DNA"/>
</dbReference>
<dbReference type="GO" id="GO:0060076">
    <property type="term" value="C:excitatory synapse"/>
    <property type="evidence" value="ECO:0007669"/>
    <property type="project" value="TreeGrafter"/>
</dbReference>
<feature type="transmembrane region" description="Helical" evidence="6">
    <location>
        <begin position="186"/>
        <end position="205"/>
    </location>
</feature>
<feature type="transmembrane region" description="Helical" evidence="6">
    <location>
        <begin position="279"/>
        <end position="298"/>
    </location>
</feature>
<keyword evidence="4 6" id="KW-0472">Membrane</keyword>
<dbReference type="FunFam" id="1.20.1250.20:FF:000264">
    <property type="entry name" value="vesicular glutamate transporter 1"/>
    <property type="match status" value="1"/>
</dbReference>
<evidence type="ECO:0000256" key="4">
    <source>
        <dbReference type="ARBA" id="ARBA00023136"/>
    </source>
</evidence>
<feature type="compositionally biased region" description="Low complexity" evidence="5">
    <location>
        <begin position="631"/>
        <end position="650"/>
    </location>
</feature>
<feature type="transmembrane region" description="Helical" evidence="6">
    <location>
        <begin position="443"/>
        <end position="461"/>
    </location>
</feature>
<comment type="caution">
    <text evidence="8">The sequence shown here is derived from an EMBL/GenBank/DDBJ whole genome shotgun (WGS) entry which is preliminary data.</text>
</comment>
<dbReference type="Gene3D" id="1.20.1250.20">
    <property type="entry name" value="MFS general substrate transporter like domains"/>
    <property type="match status" value="2"/>
</dbReference>
<feature type="region of interest" description="Disordered" evidence="5">
    <location>
        <begin position="631"/>
        <end position="682"/>
    </location>
</feature>
<dbReference type="PANTHER" id="PTHR11662:SF456">
    <property type="entry name" value="VESICULAR GLUTAMATE TRANSPORTER, ISOFORM A"/>
    <property type="match status" value="1"/>
</dbReference>
<feature type="transmembrane region" description="Helical" evidence="6">
    <location>
        <begin position="473"/>
        <end position="495"/>
    </location>
</feature>
<feature type="domain" description="Major facilitator superfamily (MFS) profile" evidence="7">
    <location>
        <begin position="107"/>
        <end position="538"/>
    </location>
</feature>
<comment type="subcellular location">
    <subcellularLocation>
        <location evidence="1">Membrane</location>
        <topology evidence="1">Multi-pass membrane protein</topology>
    </subcellularLocation>
</comment>
<gene>
    <name evidence="8" type="ORF">DdX_01772</name>
</gene>
<dbReference type="InterPro" id="IPR011701">
    <property type="entry name" value="MFS"/>
</dbReference>
<dbReference type="GO" id="GO:0005313">
    <property type="term" value="F:L-glutamate transmembrane transporter activity"/>
    <property type="evidence" value="ECO:0007669"/>
    <property type="project" value="TreeGrafter"/>
</dbReference>
<name>A0AAD4NJZ6_9BILA</name>
<evidence type="ECO:0000259" key="7">
    <source>
        <dbReference type="PROSITE" id="PS50850"/>
    </source>
</evidence>
<evidence type="ECO:0000256" key="5">
    <source>
        <dbReference type="SAM" id="MobiDB-lite"/>
    </source>
</evidence>
<dbReference type="SUPFAM" id="SSF103473">
    <property type="entry name" value="MFS general substrate transporter"/>
    <property type="match status" value="1"/>
</dbReference>
<dbReference type="AlphaFoldDB" id="A0AAD4NJZ6"/>
<organism evidence="8 9">
    <name type="scientific">Ditylenchus destructor</name>
    <dbReference type="NCBI Taxonomy" id="166010"/>
    <lineage>
        <taxon>Eukaryota</taxon>
        <taxon>Metazoa</taxon>
        <taxon>Ecdysozoa</taxon>
        <taxon>Nematoda</taxon>
        <taxon>Chromadorea</taxon>
        <taxon>Rhabditida</taxon>
        <taxon>Tylenchina</taxon>
        <taxon>Tylenchomorpha</taxon>
        <taxon>Sphaerularioidea</taxon>
        <taxon>Anguinidae</taxon>
        <taxon>Anguininae</taxon>
        <taxon>Ditylenchus</taxon>
    </lineage>
</organism>
<dbReference type="InterPro" id="IPR020846">
    <property type="entry name" value="MFS_dom"/>
</dbReference>
<dbReference type="Pfam" id="PF07690">
    <property type="entry name" value="MFS_1"/>
    <property type="match status" value="1"/>
</dbReference>